<evidence type="ECO:0000256" key="3">
    <source>
        <dbReference type="SAM" id="MobiDB-lite"/>
    </source>
</evidence>
<dbReference type="KEGG" id="psul:AU252_09095"/>
<dbReference type="EMBL" id="CP013747">
    <property type="protein sequence ID" value="ALV41286.1"/>
    <property type="molecule type" value="Genomic_DNA"/>
</dbReference>
<dbReference type="STRING" id="121292.AU252_09095"/>
<feature type="domain" description="GAF" evidence="4">
    <location>
        <begin position="24"/>
        <end position="164"/>
    </location>
</feature>
<dbReference type="SUPFAM" id="SSF55781">
    <property type="entry name" value="GAF domain-like"/>
    <property type="match status" value="1"/>
</dbReference>
<proteinExistence type="predicted"/>
<organism evidence="5">
    <name type="scientific">Pseudarthrobacter sulfonivorans</name>
    <dbReference type="NCBI Taxonomy" id="121292"/>
    <lineage>
        <taxon>Bacteria</taxon>
        <taxon>Bacillati</taxon>
        <taxon>Actinomycetota</taxon>
        <taxon>Actinomycetes</taxon>
        <taxon>Micrococcales</taxon>
        <taxon>Micrococcaceae</taxon>
        <taxon>Pseudarthrobacter</taxon>
    </lineage>
</organism>
<evidence type="ECO:0000313" key="5">
    <source>
        <dbReference type="EMBL" id="ALV41286.1"/>
    </source>
</evidence>
<dbReference type="Proteomes" id="UP000065151">
    <property type="component" value="Chromosome"/>
</dbReference>
<feature type="compositionally biased region" description="Polar residues" evidence="3">
    <location>
        <begin position="257"/>
        <end position="272"/>
    </location>
</feature>
<dbReference type="Pfam" id="PF13185">
    <property type="entry name" value="GAF_2"/>
    <property type="match status" value="1"/>
</dbReference>
<dbReference type="Gene3D" id="3.30.450.40">
    <property type="match status" value="1"/>
</dbReference>
<keyword evidence="2" id="KW-0804">Transcription</keyword>
<evidence type="ECO:0000259" key="4">
    <source>
        <dbReference type="Pfam" id="PF13185"/>
    </source>
</evidence>
<dbReference type="InterPro" id="IPR036388">
    <property type="entry name" value="WH-like_DNA-bd_sf"/>
</dbReference>
<reference evidence="5 6" key="1">
    <citation type="submission" date="2015-12" db="EMBL/GenBank/DDBJ databases">
        <authorList>
            <person name="Shamseldin A."/>
            <person name="Moawad H."/>
            <person name="Abd El-Rahim W.M."/>
            <person name="Sadowsky M.J."/>
        </authorList>
    </citation>
    <scope>NUCLEOTIDE SEQUENCE [LARGE SCALE GENOMIC DNA]</scope>
    <source>
        <strain evidence="5 6">Ar51</strain>
    </source>
</reference>
<accession>A0A0U3GQ23</accession>
<dbReference type="Gene3D" id="1.10.10.10">
    <property type="entry name" value="Winged helix-like DNA-binding domain superfamily/Winged helix DNA-binding domain"/>
    <property type="match status" value="1"/>
</dbReference>
<sequence length="272" mass="29067">MAAETPGEPGWESLPDPQDVVFDSTDVEDFLAAVTREFMRDIDGDSRGISWAVTFFRPGSARTAAAGTPAARAADEEQCSFADGPVLEAVRTGNFVHLADVARDRRWPGYASAAADHGVRSLLSMPIAAAAGWSAALSLYASTPHAFTSEDIIRTRRYARQVARSLWMVVRVAERAEAGAQLAVAQSSMVLMDLAVSTLKSDYGLGHEAALQYLRTVARHTRQGLRETALNIVAASRPDPAGRDQENAPFRGLAGIETSSLSEGPYKTGSTA</sequence>
<keyword evidence="1" id="KW-0805">Transcription regulation</keyword>
<name>A0A0U3GQ23_9MICC</name>
<dbReference type="RefSeq" id="WP_058930432.1">
    <property type="nucleotide sequence ID" value="NZ_CP013747.1"/>
</dbReference>
<evidence type="ECO:0000256" key="2">
    <source>
        <dbReference type="ARBA" id="ARBA00023163"/>
    </source>
</evidence>
<feature type="region of interest" description="Disordered" evidence="3">
    <location>
        <begin position="236"/>
        <end position="272"/>
    </location>
</feature>
<dbReference type="InterPro" id="IPR029016">
    <property type="entry name" value="GAF-like_dom_sf"/>
</dbReference>
<dbReference type="AlphaFoldDB" id="A0A0U3GQ23"/>
<dbReference type="InterPro" id="IPR003018">
    <property type="entry name" value="GAF"/>
</dbReference>
<gene>
    <name evidence="5" type="ORF">AU252_09095</name>
</gene>
<protein>
    <recommendedName>
        <fullName evidence="4">GAF domain-containing protein</fullName>
    </recommendedName>
</protein>
<evidence type="ECO:0000313" key="6">
    <source>
        <dbReference type="Proteomes" id="UP000065151"/>
    </source>
</evidence>
<evidence type="ECO:0000256" key="1">
    <source>
        <dbReference type="ARBA" id="ARBA00023015"/>
    </source>
</evidence>